<dbReference type="InterPro" id="IPR042128">
    <property type="entry name" value="NuoE_dom"/>
</dbReference>
<evidence type="ECO:0000256" key="9">
    <source>
        <dbReference type="ARBA" id="ARBA00034078"/>
    </source>
</evidence>
<dbReference type="FunFam" id="1.10.10.1590:FF:000001">
    <property type="entry name" value="NADH-quinone oxidoreductase subunit E"/>
    <property type="match status" value="1"/>
</dbReference>
<dbReference type="Gene3D" id="3.40.30.10">
    <property type="entry name" value="Glutaredoxin"/>
    <property type="match status" value="1"/>
</dbReference>
<evidence type="ECO:0000256" key="4">
    <source>
        <dbReference type="ARBA" id="ARBA00022723"/>
    </source>
</evidence>
<dbReference type="CDD" id="cd03064">
    <property type="entry name" value="TRX_Fd_NuoE"/>
    <property type="match status" value="1"/>
</dbReference>
<comment type="catalytic activity">
    <reaction evidence="10">
        <text>a quinone + NADH + 5 H(+)(in) = a quinol + NAD(+) + 4 H(+)(out)</text>
        <dbReference type="Rhea" id="RHEA:57888"/>
        <dbReference type="ChEBI" id="CHEBI:15378"/>
        <dbReference type="ChEBI" id="CHEBI:24646"/>
        <dbReference type="ChEBI" id="CHEBI:57540"/>
        <dbReference type="ChEBI" id="CHEBI:57945"/>
        <dbReference type="ChEBI" id="CHEBI:132124"/>
    </reaction>
</comment>
<keyword evidence="12" id="KW-0830">Ubiquinone</keyword>
<evidence type="ECO:0000256" key="8">
    <source>
        <dbReference type="ARBA" id="ARBA00032788"/>
    </source>
</evidence>
<name>A0A5B8XFD0_9RICK</name>
<dbReference type="PANTHER" id="PTHR10371:SF3">
    <property type="entry name" value="NADH DEHYDROGENASE [UBIQUINONE] FLAVOPROTEIN 2, MITOCHONDRIAL"/>
    <property type="match status" value="1"/>
</dbReference>
<evidence type="ECO:0000256" key="10">
    <source>
        <dbReference type="ARBA" id="ARBA00047712"/>
    </source>
</evidence>
<feature type="binding site" evidence="11">
    <location>
        <position position="131"/>
    </location>
    <ligand>
        <name>[2Fe-2S] cluster</name>
        <dbReference type="ChEBI" id="CHEBI:190135"/>
    </ligand>
</feature>
<sequence>MFQFNQENHQKSQEILAKYPSDKKRSAIMPFLWLAQEQDGDNILSKDKIEYVAQLLSIPVIQVYEVATFYTMYNLENVGANHIQICNTVPCSLVGSKDILATIEKLTGVKENTISPNGKFSFSKVECLGACNAAPVIQINNKQYHEKMNKEKMLELFYKLSGLENI</sequence>
<dbReference type="GO" id="GO:0051537">
    <property type="term" value="F:2 iron, 2 sulfur cluster binding"/>
    <property type="evidence" value="ECO:0007669"/>
    <property type="project" value="UniProtKB-KW"/>
</dbReference>
<dbReference type="InterPro" id="IPR036249">
    <property type="entry name" value="Thioredoxin-like_sf"/>
</dbReference>
<evidence type="ECO:0000256" key="2">
    <source>
        <dbReference type="ARBA" id="ARBA00019898"/>
    </source>
</evidence>
<dbReference type="InterPro" id="IPR041921">
    <property type="entry name" value="NuoE_N"/>
</dbReference>
<evidence type="ECO:0000313" key="12">
    <source>
        <dbReference type="EMBL" id="QED23635.1"/>
    </source>
</evidence>
<dbReference type="OrthoDB" id="9807941at2"/>
<evidence type="ECO:0000256" key="6">
    <source>
        <dbReference type="ARBA" id="ARBA00023014"/>
    </source>
</evidence>
<dbReference type="GO" id="GO:0003954">
    <property type="term" value="F:NADH dehydrogenase activity"/>
    <property type="evidence" value="ECO:0007669"/>
    <property type="project" value="TreeGrafter"/>
</dbReference>
<feature type="binding site" evidence="11">
    <location>
        <position position="86"/>
    </location>
    <ligand>
        <name>[2Fe-2S] cluster</name>
        <dbReference type="ChEBI" id="CHEBI:190135"/>
    </ligand>
</feature>
<protein>
    <recommendedName>
        <fullName evidence="2">NADH-quinone oxidoreductase subunit E</fullName>
    </recommendedName>
    <alternativeName>
        <fullName evidence="7">NADH dehydrogenase I subunit E</fullName>
    </alternativeName>
    <alternativeName>
        <fullName evidence="8">NDH-1 subunit E</fullName>
    </alternativeName>
</protein>
<dbReference type="RefSeq" id="WP_146820899.1">
    <property type="nucleotide sequence ID" value="NZ_CP029077.1"/>
</dbReference>
<evidence type="ECO:0000256" key="5">
    <source>
        <dbReference type="ARBA" id="ARBA00023004"/>
    </source>
</evidence>
<comment type="cofactor">
    <cofactor evidence="9">
        <name>[2Fe-2S] cluster</name>
        <dbReference type="ChEBI" id="CHEBI:190135"/>
    </cofactor>
</comment>
<evidence type="ECO:0000313" key="13">
    <source>
        <dbReference type="Proteomes" id="UP000321934"/>
    </source>
</evidence>
<evidence type="ECO:0000256" key="3">
    <source>
        <dbReference type="ARBA" id="ARBA00022714"/>
    </source>
</evidence>
<feature type="binding site" evidence="11">
    <location>
        <position position="91"/>
    </location>
    <ligand>
        <name>[2Fe-2S] cluster</name>
        <dbReference type="ChEBI" id="CHEBI:190135"/>
    </ligand>
</feature>
<gene>
    <name evidence="12" type="ORF">Deia_00848</name>
</gene>
<comment type="similarity">
    <text evidence="1">Belongs to the complex I 24 kDa subunit family.</text>
</comment>
<dbReference type="AlphaFoldDB" id="A0A5B8XFD0"/>
<evidence type="ECO:0000256" key="11">
    <source>
        <dbReference type="PIRSR" id="PIRSR000216-1"/>
    </source>
</evidence>
<reference evidence="12 13" key="1">
    <citation type="journal article" date="2019" name="ISME J.">
        <title>Deianiraea, an extracellular bacterium associated with the ciliate Paramecium, suggests an alternative scenario for the evolution of Rickettsiales.</title>
        <authorList>
            <person name="Castelli M."/>
            <person name="Sabaneyeva E."/>
            <person name="Lanzoni O."/>
            <person name="Lebedeva N."/>
            <person name="Floriano A.M."/>
            <person name="Gaiarsa S."/>
            <person name="Benken K."/>
            <person name="Modeo L."/>
            <person name="Bandi C."/>
            <person name="Potekhin A."/>
            <person name="Sassera D."/>
            <person name="Petroni G."/>
        </authorList>
    </citation>
    <scope>NUCLEOTIDE SEQUENCE [LARGE SCALE GENOMIC DNA]</scope>
    <source>
        <strain evidence="12">CyL4-1</strain>
    </source>
</reference>
<dbReference type="PANTHER" id="PTHR10371">
    <property type="entry name" value="NADH DEHYDROGENASE UBIQUINONE FLAVOPROTEIN 2, MITOCHONDRIAL"/>
    <property type="match status" value="1"/>
</dbReference>
<dbReference type="SUPFAM" id="SSF52833">
    <property type="entry name" value="Thioredoxin-like"/>
    <property type="match status" value="1"/>
</dbReference>
<keyword evidence="4 11" id="KW-0479">Metal-binding</keyword>
<dbReference type="Proteomes" id="UP000321934">
    <property type="component" value="Chromosome"/>
</dbReference>
<keyword evidence="3 11" id="KW-0001">2Fe-2S</keyword>
<comment type="cofactor">
    <cofactor evidence="11">
        <name>[2Fe-2S] cluster</name>
        <dbReference type="ChEBI" id="CHEBI:190135"/>
    </cofactor>
    <text evidence="11">Binds 1 [2Fe-2S] cluster.</text>
</comment>
<feature type="binding site" evidence="11">
    <location>
        <position position="127"/>
    </location>
    <ligand>
        <name>[2Fe-2S] cluster</name>
        <dbReference type="ChEBI" id="CHEBI:190135"/>
    </ligand>
</feature>
<keyword evidence="5 11" id="KW-0408">Iron</keyword>
<dbReference type="NCBIfam" id="TIGR01958">
    <property type="entry name" value="nuoE_fam"/>
    <property type="match status" value="1"/>
</dbReference>
<keyword evidence="6 11" id="KW-0411">Iron-sulfur</keyword>
<dbReference type="InterPro" id="IPR002023">
    <property type="entry name" value="NuoE-like"/>
</dbReference>
<organism evidence="12 13">
    <name type="scientific">Candidatus Deianiraea vastatrix</name>
    <dbReference type="NCBI Taxonomy" id="2163644"/>
    <lineage>
        <taxon>Bacteria</taxon>
        <taxon>Pseudomonadati</taxon>
        <taxon>Pseudomonadota</taxon>
        <taxon>Alphaproteobacteria</taxon>
        <taxon>Rickettsiales</taxon>
        <taxon>Candidatus Deianiraeaceae</taxon>
        <taxon>Candidatus Deianiraea</taxon>
    </lineage>
</organism>
<evidence type="ECO:0000256" key="7">
    <source>
        <dbReference type="ARBA" id="ARBA00031580"/>
    </source>
</evidence>
<dbReference type="GO" id="GO:0046872">
    <property type="term" value="F:metal ion binding"/>
    <property type="evidence" value="ECO:0007669"/>
    <property type="project" value="UniProtKB-KW"/>
</dbReference>
<dbReference type="EMBL" id="CP029077">
    <property type="protein sequence ID" value="QED23635.1"/>
    <property type="molecule type" value="Genomic_DNA"/>
</dbReference>
<accession>A0A5B8XFD0</accession>
<evidence type="ECO:0000256" key="1">
    <source>
        <dbReference type="ARBA" id="ARBA00010643"/>
    </source>
</evidence>
<dbReference type="PIRSF" id="PIRSF000216">
    <property type="entry name" value="NADH_DH_24kDa"/>
    <property type="match status" value="1"/>
</dbReference>
<dbReference type="Gene3D" id="1.10.10.1590">
    <property type="entry name" value="NADH-quinone oxidoreductase subunit E"/>
    <property type="match status" value="1"/>
</dbReference>
<proteinExistence type="inferred from homology"/>
<dbReference type="Pfam" id="PF01257">
    <property type="entry name" value="2Fe-2S_thioredx"/>
    <property type="match status" value="1"/>
</dbReference>
<keyword evidence="13" id="KW-1185">Reference proteome</keyword>